<proteinExistence type="predicted"/>
<sequence length="192" mass="21826">MSPDKFFIQFLFVLLIVSSATAQQKNVAQLYKVTLYKIYLSEASKNVSALYGSIGIQIQVKRDGNLETLPNEQLTTTRFWSVRKEEAKKLSSGTSGSIVDPTGIRFHYNGSLEVSEWRSFYISESEYTNNAKINIQANLGSVNTLNTQTFPWKQRNLFIKDMQLGTAYLFIQKATENSNNKIAITFKIEKIN</sequence>
<dbReference type="Proteomes" id="UP000464657">
    <property type="component" value="Chromosome"/>
</dbReference>
<evidence type="ECO:0000313" key="3">
    <source>
        <dbReference type="Proteomes" id="UP000464657"/>
    </source>
</evidence>
<protein>
    <submittedName>
        <fullName evidence="2">Uncharacterized protein</fullName>
    </submittedName>
</protein>
<feature type="chain" id="PRO_5029575041" evidence="1">
    <location>
        <begin position="23"/>
        <end position="192"/>
    </location>
</feature>
<evidence type="ECO:0000256" key="1">
    <source>
        <dbReference type="SAM" id="SignalP"/>
    </source>
</evidence>
<dbReference type="AlphaFoldDB" id="A0A7L4ZG20"/>
<dbReference type="EMBL" id="CP019288">
    <property type="protein sequence ID" value="QHI35668.1"/>
    <property type="molecule type" value="Genomic_DNA"/>
</dbReference>
<keyword evidence="3" id="KW-1185">Reference proteome</keyword>
<name>A0A7L4ZG20_9FLAO</name>
<keyword evidence="1" id="KW-0732">Signal</keyword>
<feature type="signal peptide" evidence="1">
    <location>
        <begin position="1"/>
        <end position="22"/>
    </location>
</feature>
<dbReference type="RefSeq" id="WP_160128396.1">
    <property type="nucleotide sequence ID" value="NZ_CP019288.1"/>
</dbReference>
<dbReference type="KEGG" id="kan:IMCC3317_10140"/>
<accession>A0A7L4ZG20</accession>
<gene>
    <name evidence="2" type="ORF">IMCC3317_10140</name>
</gene>
<reference evidence="2 3" key="1">
    <citation type="journal article" date="2013" name="Int. J. Syst. Evol. Microbiol.">
        <title>Kordia antarctica sp. nov., isolated from Antarctic seawater.</title>
        <authorList>
            <person name="Baek K."/>
            <person name="Choi A."/>
            <person name="Kang I."/>
            <person name="Lee K."/>
            <person name="Cho J.C."/>
        </authorList>
    </citation>
    <scope>NUCLEOTIDE SEQUENCE [LARGE SCALE GENOMIC DNA]</scope>
    <source>
        <strain evidence="2 3">IMCC3317</strain>
    </source>
</reference>
<organism evidence="2 3">
    <name type="scientific">Kordia antarctica</name>
    <dbReference type="NCBI Taxonomy" id="1218801"/>
    <lineage>
        <taxon>Bacteria</taxon>
        <taxon>Pseudomonadati</taxon>
        <taxon>Bacteroidota</taxon>
        <taxon>Flavobacteriia</taxon>
        <taxon>Flavobacteriales</taxon>
        <taxon>Flavobacteriaceae</taxon>
        <taxon>Kordia</taxon>
    </lineage>
</organism>
<evidence type="ECO:0000313" key="2">
    <source>
        <dbReference type="EMBL" id="QHI35668.1"/>
    </source>
</evidence>